<dbReference type="SUPFAM" id="SSF49384">
    <property type="entry name" value="Carbohydrate-binding domain"/>
    <property type="match status" value="1"/>
</dbReference>
<dbReference type="Proteomes" id="UP000184038">
    <property type="component" value="Unassembled WGS sequence"/>
</dbReference>
<evidence type="ECO:0000313" key="3">
    <source>
        <dbReference type="Proteomes" id="UP000184038"/>
    </source>
</evidence>
<dbReference type="Gene3D" id="2.60.40.680">
    <property type="match status" value="1"/>
</dbReference>
<evidence type="ECO:0000259" key="1">
    <source>
        <dbReference type="Pfam" id="PF12733"/>
    </source>
</evidence>
<dbReference type="InterPro" id="IPR025883">
    <property type="entry name" value="Cadherin-like_domain"/>
</dbReference>
<dbReference type="GO" id="GO:0030246">
    <property type="term" value="F:carbohydrate binding"/>
    <property type="evidence" value="ECO:0007669"/>
    <property type="project" value="InterPro"/>
</dbReference>
<protein>
    <submittedName>
        <fullName evidence="2">Cadherin-like beta sandwich domain-containing protein</fullName>
    </submittedName>
</protein>
<dbReference type="Pfam" id="PF12733">
    <property type="entry name" value="Cadherin-like"/>
    <property type="match status" value="1"/>
</dbReference>
<dbReference type="AlphaFoldDB" id="A0A1M7JI89"/>
<sequence>MKKKLIIPVILALILIGSILLRNQRNSAKEVQFSIEVEDKTVKKGDDLNLKIKVSSDYEMSVVDAYITYDDELLEFISSESEGVLGASGTLHITDQFAKGATEAVYVIRMKALEVGSADFKVHDAYSIDAENSSYMKIKQTSASIDITKNETEISNATLSDLLVMPGTLDKEFQPEMFEYSMKVAYDVEEVILSAIPESEESVITIDKELNLTKGDNVFTITVTAPSGDRNDYKLNVYRAFTKDEIVE</sequence>
<keyword evidence="3" id="KW-1185">Reference proteome</keyword>
<proteinExistence type="predicted"/>
<reference evidence="2 3" key="1">
    <citation type="submission" date="2016-11" db="EMBL/GenBank/DDBJ databases">
        <authorList>
            <person name="Jaros S."/>
            <person name="Januszkiewicz K."/>
            <person name="Wedrychowicz H."/>
        </authorList>
    </citation>
    <scope>NUCLEOTIDE SEQUENCE [LARGE SCALE GENOMIC DNA]</scope>
    <source>
        <strain evidence="2 3">DSM 15930</strain>
    </source>
</reference>
<dbReference type="InterPro" id="IPR008965">
    <property type="entry name" value="CBM2/CBM3_carb-bd_dom_sf"/>
</dbReference>
<dbReference type="EMBL" id="FRCP01000011">
    <property type="protein sequence ID" value="SHM52734.1"/>
    <property type="molecule type" value="Genomic_DNA"/>
</dbReference>
<dbReference type="OrthoDB" id="2020989at2"/>
<evidence type="ECO:0000313" key="2">
    <source>
        <dbReference type="EMBL" id="SHM52734.1"/>
    </source>
</evidence>
<gene>
    <name evidence="2" type="ORF">SAMN02746066_02300</name>
</gene>
<name>A0A1M7JI89_9FIRM</name>
<accession>A0A1M7JI89</accession>
<organism evidence="2 3">
    <name type="scientific">Anaerosporobacter mobilis DSM 15930</name>
    <dbReference type="NCBI Taxonomy" id="1120996"/>
    <lineage>
        <taxon>Bacteria</taxon>
        <taxon>Bacillati</taxon>
        <taxon>Bacillota</taxon>
        <taxon>Clostridia</taxon>
        <taxon>Lachnospirales</taxon>
        <taxon>Lachnospiraceae</taxon>
        <taxon>Anaerosporobacter</taxon>
    </lineage>
</organism>
<dbReference type="RefSeq" id="WP_073287757.1">
    <property type="nucleotide sequence ID" value="NZ_FRCP01000011.1"/>
</dbReference>
<dbReference type="STRING" id="1120996.SAMN02746066_02300"/>
<feature type="domain" description="Cadherin-like beta-sandwich-like" evidence="1">
    <location>
        <begin position="161"/>
        <end position="239"/>
    </location>
</feature>